<comment type="caution">
    <text evidence="1">The sequence shown here is derived from an EMBL/GenBank/DDBJ whole genome shotgun (WGS) entry which is preliminary data.</text>
</comment>
<proteinExistence type="predicted"/>
<accession>A0ACB5ST67</accession>
<evidence type="ECO:0000313" key="2">
    <source>
        <dbReference type="Proteomes" id="UP001165064"/>
    </source>
</evidence>
<dbReference type="EMBL" id="BSXS01000295">
    <property type="protein sequence ID" value="GME71852.1"/>
    <property type="molecule type" value="Genomic_DNA"/>
</dbReference>
<protein>
    <submittedName>
        <fullName evidence="1">Unnamed protein product</fullName>
    </submittedName>
</protein>
<reference evidence="1" key="1">
    <citation type="submission" date="2023-04" db="EMBL/GenBank/DDBJ databases">
        <title>Ambrosiozyma monospora NBRC 10751.</title>
        <authorList>
            <person name="Ichikawa N."/>
            <person name="Sato H."/>
            <person name="Tonouchi N."/>
        </authorList>
    </citation>
    <scope>NUCLEOTIDE SEQUENCE</scope>
    <source>
        <strain evidence="1">NBRC 10751</strain>
    </source>
</reference>
<keyword evidence="2" id="KW-1185">Reference proteome</keyword>
<gene>
    <name evidence="1" type="ORF">Amon02_000073900</name>
</gene>
<name>A0ACB5ST67_AMBMO</name>
<sequence>MEEAFTNIIRSLTSAPSRFPSMSKVLQMRTVICMDTIMNGKYHPNEKLTYLVNGSTLTIPSCVRRPFQTRGIELTSNSDNYGDLGATIVENVDIGNDETLGDYCYFYGRSGKKKCS</sequence>
<evidence type="ECO:0000313" key="1">
    <source>
        <dbReference type="EMBL" id="GME71852.1"/>
    </source>
</evidence>
<dbReference type="Proteomes" id="UP001165064">
    <property type="component" value="Unassembled WGS sequence"/>
</dbReference>
<organism evidence="1 2">
    <name type="scientific">Ambrosiozyma monospora</name>
    <name type="common">Yeast</name>
    <name type="synonym">Endomycopsis monosporus</name>
    <dbReference type="NCBI Taxonomy" id="43982"/>
    <lineage>
        <taxon>Eukaryota</taxon>
        <taxon>Fungi</taxon>
        <taxon>Dikarya</taxon>
        <taxon>Ascomycota</taxon>
        <taxon>Saccharomycotina</taxon>
        <taxon>Pichiomycetes</taxon>
        <taxon>Pichiales</taxon>
        <taxon>Pichiaceae</taxon>
        <taxon>Ambrosiozyma</taxon>
    </lineage>
</organism>